<feature type="transmembrane region" description="Helical" evidence="1">
    <location>
        <begin position="12"/>
        <end position="33"/>
    </location>
</feature>
<dbReference type="Proteomes" id="UP000704176">
    <property type="component" value="Unassembled WGS sequence"/>
</dbReference>
<feature type="transmembrane region" description="Helical" evidence="1">
    <location>
        <begin position="40"/>
        <end position="58"/>
    </location>
</feature>
<keyword evidence="1" id="KW-0812">Transmembrane</keyword>
<evidence type="ECO:0000313" key="3">
    <source>
        <dbReference type="Proteomes" id="UP000704176"/>
    </source>
</evidence>
<organism evidence="2 3">
    <name type="scientific">Microvirga puerhi</name>
    <dbReference type="NCBI Taxonomy" id="2876078"/>
    <lineage>
        <taxon>Bacteria</taxon>
        <taxon>Pseudomonadati</taxon>
        <taxon>Pseudomonadota</taxon>
        <taxon>Alphaproteobacteria</taxon>
        <taxon>Hyphomicrobiales</taxon>
        <taxon>Methylobacteriaceae</taxon>
        <taxon>Microvirga</taxon>
    </lineage>
</organism>
<accession>A0ABS7VIW8</accession>
<comment type="caution">
    <text evidence="2">The sequence shown here is derived from an EMBL/GenBank/DDBJ whole genome shotgun (WGS) entry which is preliminary data.</text>
</comment>
<feature type="transmembrane region" description="Helical" evidence="1">
    <location>
        <begin position="85"/>
        <end position="105"/>
    </location>
</feature>
<dbReference type="RefSeq" id="WP_224311022.1">
    <property type="nucleotide sequence ID" value="NZ_JAIRBM010000001.1"/>
</dbReference>
<gene>
    <name evidence="2" type="ORF">K9B37_01525</name>
</gene>
<keyword evidence="1" id="KW-1133">Transmembrane helix</keyword>
<dbReference type="InterPro" id="IPR009935">
    <property type="entry name" value="DUF1467"/>
</dbReference>
<evidence type="ECO:0000256" key="1">
    <source>
        <dbReference type="SAM" id="Phobius"/>
    </source>
</evidence>
<sequence>MVKNLSESFWGTTAVVVAVSALAVAVVVMTFELRISGGTALYFIIWWTLLFAILPFGIRSQAEAGEVVEGSEPGAPAAPGLREKALWTTFVSAVVLVIVAGVLPLSGL</sequence>
<dbReference type="Pfam" id="PF07330">
    <property type="entry name" value="DUF1467"/>
    <property type="match status" value="1"/>
</dbReference>
<proteinExistence type="predicted"/>
<reference evidence="2 3" key="1">
    <citation type="submission" date="2021-09" db="EMBL/GenBank/DDBJ databases">
        <title>The complete genome sequence of a new microorganism.</title>
        <authorList>
            <person name="Zi Z."/>
        </authorList>
    </citation>
    <scope>NUCLEOTIDE SEQUENCE [LARGE SCALE GENOMIC DNA]</scope>
    <source>
        <strain evidence="2 3">WGZ8</strain>
    </source>
</reference>
<keyword evidence="3" id="KW-1185">Reference proteome</keyword>
<dbReference type="EMBL" id="JAIRBM010000001">
    <property type="protein sequence ID" value="MBZ6074977.1"/>
    <property type="molecule type" value="Genomic_DNA"/>
</dbReference>
<protein>
    <submittedName>
        <fullName evidence="2">DUF1467 family protein</fullName>
    </submittedName>
</protein>
<keyword evidence="1" id="KW-0472">Membrane</keyword>
<name>A0ABS7VIW8_9HYPH</name>
<evidence type="ECO:0000313" key="2">
    <source>
        <dbReference type="EMBL" id="MBZ6074977.1"/>
    </source>
</evidence>